<dbReference type="Proteomes" id="UP000002774">
    <property type="component" value="Chromosome"/>
</dbReference>
<protein>
    <submittedName>
        <fullName evidence="6">Two component transcriptional regulator, LuxR family</fullName>
    </submittedName>
</protein>
<dbReference type="EMBL" id="CM001403">
    <property type="protein sequence ID" value="EHQ27378.1"/>
    <property type="molecule type" value="Genomic_DNA"/>
</dbReference>
<dbReference type="Pfam" id="PF00072">
    <property type="entry name" value="Response_reg"/>
    <property type="match status" value="1"/>
</dbReference>
<evidence type="ECO:0000259" key="5">
    <source>
        <dbReference type="PROSITE" id="PS50110"/>
    </source>
</evidence>
<organism evidence="6 7">
    <name type="scientific">Mucilaginibacter paludis DSM 18603</name>
    <dbReference type="NCBI Taxonomy" id="714943"/>
    <lineage>
        <taxon>Bacteria</taxon>
        <taxon>Pseudomonadati</taxon>
        <taxon>Bacteroidota</taxon>
        <taxon>Sphingobacteriia</taxon>
        <taxon>Sphingobacteriales</taxon>
        <taxon>Sphingobacteriaceae</taxon>
        <taxon>Mucilaginibacter</taxon>
    </lineage>
</organism>
<dbReference type="HOGENOM" id="CLU_000445_90_1_10"/>
<keyword evidence="1 3" id="KW-0597">Phosphoprotein</keyword>
<dbReference type="SMART" id="SM00421">
    <property type="entry name" value="HTH_LUXR"/>
    <property type="match status" value="1"/>
</dbReference>
<evidence type="ECO:0000256" key="3">
    <source>
        <dbReference type="PROSITE-ProRule" id="PRU00169"/>
    </source>
</evidence>
<gene>
    <name evidence="6" type="ORF">Mucpa_3274</name>
</gene>
<dbReference type="InterPro" id="IPR011006">
    <property type="entry name" value="CheY-like_superfamily"/>
</dbReference>
<dbReference type="PROSITE" id="PS50110">
    <property type="entry name" value="RESPONSE_REGULATORY"/>
    <property type="match status" value="1"/>
</dbReference>
<dbReference type="GO" id="GO:0000160">
    <property type="term" value="P:phosphorelay signal transduction system"/>
    <property type="evidence" value="ECO:0007669"/>
    <property type="project" value="InterPro"/>
</dbReference>
<dbReference type="SMART" id="SM00448">
    <property type="entry name" value="REC"/>
    <property type="match status" value="1"/>
</dbReference>
<sequence>MADAKLKIFIVDDHYLILQGLSSLLLDEPGFEISGVTNDSTQVLAMLDKCPTDILLTDISMPNMSGAELTASVVKKFPHIKVIALSMFNDPVIVNQMMEVGVSGYILKATSKAELIKALNTVANGRTYFSSLLPDEFEKNDALSRFTTREIEIFRLIVKEFNNKQIAQKLFISERTVETHRRNILRKADAVNIVGLVKYAYENKIV</sequence>
<dbReference type="PANTHER" id="PTHR43214">
    <property type="entry name" value="TWO-COMPONENT RESPONSE REGULATOR"/>
    <property type="match status" value="1"/>
</dbReference>
<keyword evidence="2" id="KW-0238">DNA-binding</keyword>
<dbReference type="AlphaFoldDB" id="H1YGB4"/>
<dbReference type="Gene3D" id="3.40.50.2300">
    <property type="match status" value="1"/>
</dbReference>
<evidence type="ECO:0000313" key="7">
    <source>
        <dbReference type="Proteomes" id="UP000002774"/>
    </source>
</evidence>
<dbReference type="CDD" id="cd06170">
    <property type="entry name" value="LuxR_C_like"/>
    <property type="match status" value="1"/>
</dbReference>
<feature type="modified residue" description="4-aspartylphosphate" evidence="3">
    <location>
        <position position="58"/>
    </location>
</feature>
<dbReference type="CDD" id="cd17535">
    <property type="entry name" value="REC_NarL-like"/>
    <property type="match status" value="1"/>
</dbReference>
<evidence type="ECO:0000256" key="1">
    <source>
        <dbReference type="ARBA" id="ARBA00022553"/>
    </source>
</evidence>
<evidence type="ECO:0000259" key="4">
    <source>
        <dbReference type="PROSITE" id="PS50043"/>
    </source>
</evidence>
<name>H1YGB4_9SPHI</name>
<evidence type="ECO:0000313" key="6">
    <source>
        <dbReference type="EMBL" id="EHQ27378.1"/>
    </source>
</evidence>
<dbReference type="InterPro" id="IPR000792">
    <property type="entry name" value="Tscrpt_reg_LuxR_C"/>
</dbReference>
<dbReference type="eggNOG" id="COG2197">
    <property type="taxonomic scope" value="Bacteria"/>
</dbReference>
<dbReference type="InterPro" id="IPR001789">
    <property type="entry name" value="Sig_transdc_resp-reg_receiver"/>
</dbReference>
<dbReference type="InterPro" id="IPR039420">
    <property type="entry name" value="WalR-like"/>
</dbReference>
<evidence type="ECO:0000256" key="2">
    <source>
        <dbReference type="ARBA" id="ARBA00023125"/>
    </source>
</evidence>
<feature type="domain" description="HTH luxR-type" evidence="4">
    <location>
        <begin position="139"/>
        <end position="204"/>
    </location>
</feature>
<feature type="domain" description="Response regulatory" evidence="5">
    <location>
        <begin position="7"/>
        <end position="123"/>
    </location>
</feature>
<reference evidence="6" key="1">
    <citation type="submission" date="2011-09" db="EMBL/GenBank/DDBJ databases">
        <title>The permanent draft genome of Mucilaginibacter paludis DSM 18603.</title>
        <authorList>
            <consortium name="US DOE Joint Genome Institute (JGI-PGF)"/>
            <person name="Lucas S."/>
            <person name="Han J."/>
            <person name="Lapidus A."/>
            <person name="Bruce D."/>
            <person name="Goodwin L."/>
            <person name="Pitluck S."/>
            <person name="Peters L."/>
            <person name="Kyrpides N."/>
            <person name="Mavromatis K."/>
            <person name="Ivanova N."/>
            <person name="Mikhailova N."/>
            <person name="Held B."/>
            <person name="Detter J.C."/>
            <person name="Tapia R."/>
            <person name="Han C."/>
            <person name="Land M."/>
            <person name="Hauser L."/>
            <person name="Markowitz V."/>
            <person name="Cheng J.-F."/>
            <person name="Hugenholtz P."/>
            <person name="Woyke T."/>
            <person name="Wu D."/>
            <person name="Tindall B."/>
            <person name="Brambilla E."/>
            <person name="Klenk H.-P."/>
            <person name="Eisen J.A."/>
        </authorList>
    </citation>
    <scope>NUCLEOTIDE SEQUENCE [LARGE SCALE GENOMIC DNA]</scope>
    <source>
        <strain evidence="6">DSM 18603</strain>
    </source>
</reference>
<keyword evidence="7" id="KW-1185">Reference proteome</keyword>
<dbReference type="STRING" id="714943.Mucpa_3274"/>
<dbReference type="SUPFAM" id="SSF52172">
    <property type="entry name" value="CheY-like"/>
    <property type="match status" value="1"/>
</dbReference>
<dbReference type="PANTHER" id="PTHR43214:SF43">
    <property type="entry name" value="TWO-COMPONENT RESPONSE REGULATOR"/>
    <property type="match status" value="1"/>
</dbReference>
<dbReference type="PRINTS" id="PR00038">
    <property type="entry name" value="HTHLUXR"/>
</dbReference>
<dbReference type="RefSeq" id="WP_008507804.1">
    <property type="nucleotide sequence ID" value="NZ_CM001403.1"/>
</dbReference>
<dbReference type="InterPro" id="IPR058245">
    <property type="entry name" value="NreC/VraR/RcsB-like_REC"/>
</dbReference>
<dbReference type="Pfam" id="PF00196">
    <property type="entry name" value="GerE"/>
    <property type="match status" value="1"/>
</dbReference>
<accession>H1YGB4</accession>
<dbReference type="InterPro" id="IPR016032">
    <property type="entry name" value="Sig_transdc_resp-reg_C-effctor"/>
</dbReference>
<proteinExistence type="predicted"/>
<dbReference type="OrthoDB" id="9797341at2"/>
<dbReference type="GO" id="GO:0006355">
    <property type="term" value="P:regulation of DNA-templated transcription"/>
    <property type="evidence" value="ECO:0007669"/>
    <property type="project" value="InterPro"/>
</dbReference>
<dbReference type="PROSITE" id="PS50043">
    <property type="entry name" value="HTH_LUXR_2"/>
    <property type="match status" value="1"/>
</dbReference>
<dbReference type="SUPFAM" id="SSF46894">
    <property type="entry name" value="C-terminal effector domain of the bipartite response regulators"/>
    <property type="match status" value="1"/>
</dbReference>
<dbReference type="GO" id="GO:0003677">
    <property type="term" value="F:DNA binding"/>
    <property type="evidence" value="ECO:0007669"/>
    <property type="project" value="UniProtKB-KW"/>
</dbReference>